<dbReference type="InterPro" id="IPR001633">
    <property type="entry name" value="EAL_dom"/>
</dbReference>
<dbReference type="SMART" id="SM00052">
    <property type="entry name" value="EAL"/>
    <property type="match status" value="1"/>
</dbReference>
<organism evidence="3 4">
    <name type="scientific">Dongia rigui</name>
    <dbReference type="NCBI Taxonomy" id="940149"/>
    <lineage>
        <taxon>Bacteria</taxon>
        <taxon>Pseudomonadati</taxon>
        <taxon>Pseudomonadota</taxon>
        <taxon>Alphaproteobacteria</taxon>
        <taxon>Rhodospirillales</taxon>
        <taxon>Dongiaceae</taxon>
        <taxon>Dongia</taxon>
    </lineage>
</organism>
<dbReference type="Pfam" id="PF00563">
    <property type="entry name" value="EAL"/>
    <property type="match status" value="1"/>
</dbReference>
<keyword evidence="1" id="KW-0812">Transmembrane</keyword>
<keyword evidence="1" id="KW-1133">Transmembrane helix</keyword>
<dbReference type="PROSITE" id="PS50883">
    <property type="entry name" value="EAL"/>
    <property type="match status" value="1"/>
</dbReference>
<dbReference type="RefSeq" id="WP_320502389.1">
    <property type="nucleotide sequence ID" value="NZ_JAXCLX010000003.1"/>
</dbReference>
<name>A0ABU5E4R2_9PROT</name>
<evidence type="ECO:0000259" key="2">
    <source>
        <dbReference type="PROSITE" id="PS50883"/>
    </source>
</evidence>
<feature type="domain" description="EAL" evidence="2">
    <location>
        <begin position="55"/>
        <end position="305"/>
    </location>
</feature>
<dbReference type="SUPFAM" id="SSF141868">
    <property type="entry name" value="EAL domain-like"/>
    <property type="match status" value="1"/>
</dbReference>
<accession>A0ABU5E4R2</accession>
<evidence type="ECO:0000256" key="1">
    <source>
        <dbReference type="SAM" id="Phobius"/>
    </source>
</evidence>
<keyword evidence="4" id="KW-1185">Reference proteome</keyword>
<dbReference type="CDD" id="cd01948">
    <property type="entry name" value="EAL"/>
    <property type="match status" value="1"/>
</dbReference>
<dbReference type="Proteomes" id="UP001271769">
    <property type="component" value="Unassembled WGS sequence"/>
</dbReference>
<proteinExistence type="predicted"/>
<gene>
    <name evidence="3" type="ORF">SMD31_18400</name>
</gene>
<keyword evidence="1" id="KW-0472">Membrane</keyword>
<dbReference type="PANTHER" id="PTHR33121">
    <property type="entry name" value="CYCLIC DI-GMP PHOSPHODIESTERASE PDEF"/>
    <property type="match status" value="1"/>
</dbReference>
<dbReference type="EMBL" id="JAXCLX010000003">
    <property type="protein sequence ID" value="MDY0873918.1"/>
    <property type="molecule type" value="Genomic_DNA"/>
</dbReference>
<dbReference type="PANTHER" id="PTHR33121:SF81">
    <property type="entry name" value="CYCLIC DI-GMP PHOSPHODIESTERASE PDEB-RELATED"/>
    <property type="match status" value="1"/>
</dbReference>
<evidence type="ECO:0000313" key="4">
    <source>
        <dbReference type="Proteomes" id="UP001271769"/>
    </source>
</evidence>
<protein>
    <submittedName>
        <fullName evidence="3">EAL domain-containing protein</fullName>
    </submittedName>
</protein>
<sequence length="305" mass="32969">MSGRLKLKLLVFVIAFLLGLAAPLIGSNNPNMLLAFGAMIGIIMGLVAAMAVERPEPLAKQFTRAIEEGGLSMAYQPIVTLDANHTVIGAEPLLRWTTEVGDAISPADFLPMAKALGLTSTLNQRVIDMVLSDLKPALTGEREICVTLNLEPDEFADLTKREALARKVTEAGIPPHRIAIEVNEVDASDRQIRPAVWDMKQRGFRISIDDFGIGGGDSEYLSSLNPDMVKLNRRFVSLSGNGGPVAGLVAELVRLAKKCNGRIVMVGIENPDVARRASALGADLGQGFYWHKPMTAKEFLEVLRG</sequence>
<reference evidence="3 4" key="1">
    <citation type="journal article" date="2013" name="Antonie Van Leeuwenhoek">
        <title>Dongia rigui sp. nov., isolated from freshwater of a large wetland in Korea.</title>
        <authorList>
            <person name="Baik K.S."/>
            <person name="Hwang Y.M."/>
            <person name="Choi J.S."/>
            <person name="Kwon J."/>
            <person name="Seong C.N."/>
        </authorList>
    </citation>
    <scope>NUCLEOTIDE SEQUENCE [LARGE SCALE GENOMIC DNA]</scope>
    <source>
        <strain evidence="3 4">04SU4-P</strain>
    </source>
</reference>
<evidence type="ECO:0000313" key="3">
    <source>
        <dbReference type="EMBL" id="MDY0873918.1"/>
    </source>
</evidence>
<comment type="caution">
    <text evidence="3">The sequence shown here is derived from an EMBL/GenBank/DDBJ whole genome shotgun (WGS) entry which is preliminary data.</text>
</comment>
<dbReference type="InterPro" id="IPR035919">
    <property type="entry name" value="EAL_sf"/>
</dbReference>
<dbReference type="InterPro" id="IPR050706">
    <property type="entry name" value="Cyclic-di-GMP_PDE-like"/>
</dbReference>
<feature type="transmembrane region" description="Helical" evidence="1">
    <location>
        <begin position="31"/>
        <end position="52"/>
    </location>
</feature>
<dbReference type="Gene3D" id="3.20.20.450">
    <property type="entry name" value="EAL domain"/>
    <property type="match status" value="1"/>
</dbReference>